<evidence type="ECO:0000313" key="3">
    <source>
        <dbReference type="Proteomes" id="UP000600101"/>
    </source>
</evidence>
<organism evidence="2 3">
    <name type="scientific">Siccirubricoccus deserti</name>
    <dbReference type="NCBI Taxonomy" id="2013562"/>
    <lineage>
        <taxon>Bacteria</taxon>
        <taxon>Pseudomonadati</taxon>
        <taxon>Pseudomonadota</taxon>
        <taxon>Alphaproteobacteria</taxon>
        <taxon>Acetobacterales</taxon>
        <taxon>Roseomonadaceae</taxon>
        <taxon>Siccirubricoccus</taxon>
    </lineage>
</organism>
<gene>
    <name evidence="2" type="primary">tssA</name>
    <name evidence="2" type="ORF">H7965_19805</name>
</gene>
<dbReference type="NCBIfam" id="TIGR03363">
    <property type="entry name" value="VI_chp_8"/>
    <property type="match status" value="1"/>
</dbReference>
<feature type="domain" description="ImpA N-terminal" evidence="1">
    <location>
        <begin position="10"/>
        <end position="124"/>
    </location>
</feature>
<dbReference type="Proteomes" id="UP000600101">
    <property type="component" value="Unassembled WGS sequence"/>
</dbReference>
<dbReference type="PANTHER" id="PTHR37951">
    <property type="entry name" value="CYTOPLASMIC PROTEIN-RELATED"/>
    <property type="match status" value="1"/>
</dbReference>
<comment type="caution">
    <text evidence="2">The sequence shown here is derived from an EMBL/GenBank/DDBJ whole genome shotgun (WGS) entry which is preliminary data.</text>
</comment>
<accession>A0A9X0R2F6</accession>
<name>A0A9X0R2F6_9PROT</name>
<dbReference type="AlphaFoldDB" id="A0A9X0R2F6"/>
<dbReference type="InterPro" id="IPR010657">
    <property type="entry name" value="ImpA_N"/>
</dbReference>
<proteinExistence type="predicted"/>
<dbReference type="EMBL" id="JACOMF010000030">
    <property type="protein sequence ID" value="MBC4017558.1"/>
    <property type="molecule type" value="Genomic_DNA"/>
</dbReference>
<dbReference type="PANTHER" id="PTHR37951:SF1">
    <property type="entry name" value="TYPE VI SECRETION SYSTEM COMPONENT TSSA1"/>
    <property type="match status" value="1"/>
</dbReference>
<dbReference type="InterPro" id="IPR017740">
    <property type="entry name" value="TssA-like"/>
</dbReference>
<keyword evidence="3" id="KW-1185">Reference proteome</keyword>
<sequence length="355" mass="38521">MAEFDAYLADSETGDDLEFDRAYGALQAAAQGKPEQQFGDTIVPAEDPDWRDVEAQALALLERSRDIRIIAQLSVARLHTQGLVAFAAGVGLIANLLDSHWDTVHPRLDPEDDNDPTMRANAVLGIGHPGRVLKLLREVPLARSRRAGAFGWREIALALNLIESDPEAEAPPTEAAVTAAFADSDPEWLQAVRDAVAGLGRDLKAINTAFEEKAGYGTSPDLSRLEKQVADMQRVMDRFKAVPAEAPLLEEMPEEGDEEAPADGGPFAAPAAGVRRAGAGGFASVMALREVGTREEALHLLEIVCGYYERYEPSSPLPMLIRRAQRLADKNFLDILRDLAPDGVHQAQMIVGMNE</sequence>
<evidence type="ECO:0000313" key="2">
    <source>
        <dbReference type="EMBL" id="MBC4017558.1"/>
    </source>
</evidence>
<dbReference type="Pfam" id="PF06812">
    <property type="entry name" value="ImpA_N"/>
    <property type="match status" value="1"/>
</dbReference>
<reference evidence="2" key="1">
    <citation type="submission" date="2020-08" db="EMBL/GenBank/DDBJ databases">
        <authorList>
            <person name="Hu Y."/>
            <person name="Nguyen S.V."/>
            <person name="Li F."/>
            <person name="Fanning S."/>
        </authorList>
    </citation>
    <scope>NUCLEOTIDE SEQUENCE</scope>
    <source>
        <strain evidence="2">SYSU D8009</strain>
    </source>
</reference>
<dbReference type="RefSeq" id="WP_186772316.1">
    <property type="nucleotide sequence ID" value="NZ_JACOMF010000030.1"/>
</dbReference>
<evidence type="ECO:0000259" key="1">
    <source>
        <dbReference type="Pfam" id="PF06812"/>
    </source>
</evidence>
<protein>
    <submittedName>
        <fullName evidence="2">Type VI secretion system protein TssA</fullName>
    </submittedName>
</protein>